<sequence>MTFYEFSTRWINSFIWAQQKINRKLEVFKMLLVHKFKIIEANKHITYREVTSEVAVLIDDSLIQYIADTIKWVNSHWIDFSNFSTGINYYGITFFEGSEISELELILENWKNMFEVAPDEFLLKTDYDLEEMIFIRENFSKMKVLKQLEDVLQLCVNARDTSKILVHFGI</sequence>
<evidence type="ECO:0000313" key="1">
    <source>
        <dbReference type="EMBL" id="OEG24059.1"/>
    </source>
</evidence>
<evidence type="ECO:0000313" key="2">
    <source>
        <dbReference type="Proteomes" id="UP000094469"/>
    </source>
</evidence>
<protein>
    <submittedName>
        <fullName evidence="1">Uncharacterized protein</fullName>
    </submittedName>
</protein>
<keyword evidence="2" id="KW-1185">Reference proteome</keyword>
<comment type="caution">
    <text evidence="1">The sequence shown here is derived from an EMBL/GenBank/DDBJ whole genome shotgun (WGS) entry which is preliminary data.</text>
</comment>
<gene>
    <name evidence="1" type="ORF">BCR24_01505</name>
</gene>
<dbReference type="AlphaFoldDB" id="A0A1E5HGH2"/>
<name>A0A1E5HGH2_9ENTE</name>
<accession>A0A1E5HGH2</accession>
<reference evidence="2" key="1">
    <citation type="submission" date="2016-09" db="EMBL/GenBank/DDBJ databases">
        <authorList>
            <person name="Gulvik C.A."/>
        </authorList>
    </citation>
    <scope>NUCLEOTIDE SEQUENCE [LARGE SCALE GENOMIC DNA]</scope>
    <source>
        <strain evidence="2">LMG 26676</strain>
    </source>
</reference>
<dbReference type="Proteomes" id="UP000094469">
    <property type="component" value="Unassembled WGS sequence"/>
</dbReference>
<dbReference type="EMBL" id="MIKC01000001">
    <property type="protein sequence ID" value="OEG24059.1"/>
    <property type="molecule type" value="Genomic_DNA"/>
</dbReference>
<proteinExistence type="predicted"/>
<organism evidence="1 2">
    <name type="scientific">Enterococcus ureilyticus</name>
    <dbReference type="NCBI Taxonomy" id="1131292"/>
    <lineage>
        <taxon>Bacteria</taxon>
        <taxon>Bacillati</taxon>
        <taxon>Bacillota</taxon>
        <taxon>Bacilli</taxon>
        <taxon>Lactobacillales</taxon>
        <taxon>Enterococcaceae</taxon>
        <taxon>Enterococcus</taxon>
    </lineage>
</organism>